<name>A0ABS9UU60_9BACT</name>
<evidence type="ECO:0000256" key="1">
    <source>
        <dbReference type="SAM" id="SignalP"/>
    </source>
</evidence>
<keyword evidence="1" id="KW-0732">Signal</keyword>
<evidence type="ECO:0008006" key="4">
    <source>
        <dbReference type="Google" id="ProtNLM"/>
    </source>
</evidence>
<organism evidence="2 3">
    <name type="scientific">Belliella calami</name>
    <dbReference type="NCBI Taxonomy" id="2923436"/>
    <lineage>
        <taxon>Bacteria</taxon>
        <taxon>Pseudomonadati</taxon>
        <taxon>Bacteroidota</taxon>
        <taxon>Cytophagia</taxon>
        <taxon>Cytophagales</taxon>
        <taxon>Cyclobacteriaceae</taxon>
        <taxon>Belliella</taxon>
    </lineage>
</organism>
<dbReference type="RefSeq" id="WP_241276653.1">
    <property type="nucleotide sequence ID" value="NZ_JAKZGS010000030.1"/>
</dbReference>
<keyword evidence="3" id="KW-1185">Reference proteome</keyword>
<feature type="chain" id="PRO_5046152356" description="Ig-like domain-containing protein" evidence="1">
    <location>
        <begin position="25"/>
        <end position="1086"/>
    </location>
</feature>
<reference evidence="2" key="1">
    <citation type="submission" date="2022-03" db="EMBL/GenBank/DDBJ databases">
        <title>De novo assembled genomes of Belliella spp. (Cyclobacteriaceae) strains.</title>
        <authorList>
            <person name="Szabo A."/>
            <person name="Korponai K."/>
            <person name="Felfoldi T."/>
        </authorList>
    </citation>
    <scope>NUCLEOTIDE SEQUENCE</scope>
    <source>
        <strain evidence="2">DSM 107340</strain>
    </source>
</reference>
<evidence type="ECO:0000313" key="2">
    <source>
        <dbReference type="EMBL" id="MCH7400160.1"/>
    </source>
</evidence>
<dbReference type="Proteomes" id="UP001165488">
    <property type="component" value="Unassembled WGS sequence"/>
</dbReference>
<accession>A0ABS9UU60</accession>
<feature type="signal peptide" evidence="1">
    <location>
        <begin position="1"/>
        <end position="24"/>
    </location>
</feature>
<dbReference type="EMBL" id="JAKZGS010000030">
    <property type="protein sequence ID" value="MCH7400160.1"/>
    <property type="molecule type" value="Genomic_DNA"/>
</dbReference>
<sequence>MNRTKFRLFFFVLTILLLSLQSFANSSISKEKSLLINVFDMTLTPTPQTCTGNGQIKIDITNTEMGAVFEFQIYESSNLVTPFRVTNGIIATGNTLTHTENALPAGNFRVVAVQVVGVASNQQTRTVTIANNIQPLAYSLTQTPLCTGASIRVNVTAGNPATYELRTTANAVVIPAQASNVLTPVAAGSYNVVVTDVCGNSSSLGVTVVNDPAVYTVRRNNSVLGFWTMENCNTIRHVEQLQYNGSNFIPAARFPINVRIEYENPGAGANTVINTVWNSNADNGQLVLVPFYEGQMYNYTATFTDACGKVTTRTDMINAVPSARLIQSVASCGTKFLSFDLFQYHFAPTEITFTAYPAGFDPADYNTNFAPGTFTHTYNTVPSSVLFGNNSSPGVPEGNYTIQFTTCGRTQTFNINIQNNITYGINVFRYYSGCGDNEGSVNFYIITNVNNSQADDIQNVMITNAPSAFVDNYGALPIDVSNNIASNGRFFMNSLPAGNYTAQVRGTCGIPITTSFTIYDKSITSTVTPTLNCGSFNVTASISSYLGSESMFLQKYYPSAGSWGHPTTGTLYTEGTTLGAQTGMVINSPANQSGYNTVTGTLNNIVSTGQFRVIVQYVVHGNGTTVQVQCRETLSTFSVPPNGVSLNNYYVANCVSGKTELVIDAIGVAPLNYKIVAFNGNPLVIDNGTSPIFSQLDQGTYRVEVLDGCGNTSVFNFKTDVVKAPVIRPNNLCNGQAGSLFVTGLSFLNIEWTKDNDPTVIATGNTLNFTPFNEATDVGTYHATLTYSPNPNACIAQTLSFTVEAPQPAPQAGTGQTVSILQQDAGVINLFDYLTAPFDNFGDWTDLTNTGFLNNEVLDASLLTIGTYQFQYEVEGTCDGVASTIVTLNIISTALTAVTDEIENICAYNAQTNIGNVMDNDTESGPVVQANYTVTIEVADPEGIITVNSDGSVDLAAGAQPGQTYTLQYRIAEIANVNNFAVGTLNVTMSAQNTPVPEAKINQNVCITSQANVSKLVAIGTDIQWYDVASGGIALAPTEMLVDGTTYYASQTINGCESSRVAVELKLISCMGSVNPTLRSRGGQLP</sequence>
<protein>
    <recommendedName>
        <fullName evidence="4">Ig-like domain-containing protein</fullName>
    </recommendedName>
</protein>
<gene>
    <name evidence="2" type="ORF">MM236_19355</name>
</gene>
<comment type="caution">
    <text evidence="2">The sequence shown here is derived from an EMBL/GenBank/DDBJ whole genome shotgun (WGS) entry which is preliminary data.</text>
</comment>
<proteinExistence type="predicted"/>
<evidence type="ECO:0000313" key="3">
    <source>
        <dbReference type="Proteomes" id="UP001165488"/>
    </source>
</evidence>